<protein>
    <submittedName>
        <fullName evidence="2">Uncharacterized protein</fullName>
    </submittedName>
</protein>
<dbReference type="AlphaFoldDB" id="A0A699KVJ0"/>
<dbReference type="EMBL" id="BKCJ010548113">
    <property type="protein sequence ID" value="GFB08207.1"/>
    <property type="molecule type" value="Genomic_DNA"/>
</dbReference>
<name>A0A699KVJ0_TANCI</name>
<evidence type="ECO:0000313" key="2">
    <source>
        <dbReference type="EMBL" id="GFB08207.1"/>
    </source>
</evidence>
<proteinExistence type="predicted"/>
<gene>
    <name evidence="2" type="ORF">Tci_680178</name>
</gene>
<organism evidence="2">
    <name type="scientific">Tanacetum cinerariifolium</name>
    <name type="common">Dalmatian daisy</name>
    <name type="synonym">Chrysanthemum cinerariifolium</name>
    <dbReference type="NCBI Taxonomy" id="118510"/>
    <lineage>
        <taxon>Eukaryota</taxon>
        <taxon>Viridiplantae</taxon>
        <taxon>Streptophyta</taxon>
        <taxon>Embryophyta</taxon>
        <taxon>Tracheophyta</taxon>
        <taxon>Spermatophyta</taxon>
        <taxon>Magnoliopsida</taxon>
        <taxon>eudicotyledons</taxon>
        <taxon>Gunneridae</taxon>
        <taxon>Pentapetalae</taxon>
        <taxon>asterids</taxon>
        <taxon>campanulids</taxon>
        <taxon>Asterales</taxon>
        <taxon>Asteraceae</taxon>
        <taxon>Asteroideae</taxon>
        <taxon>Anthemideae</taxon>
        <taxon>Anthemidinae</taxon>
        <taxon>Tanacetum</taxon>
    </lineage>
</organism>
<accession>A0A699KVJ0</accession>
<feature type="region of interest" description="Disordered" evidence="1">
    <location>
        <begin position="1"/>
        <end position="30"/>
    </location>
</feature>
<sequence>VKGIDYVSPIKSKATCNSDSPRRRRNTMSERNMLAGIALVVSDKLTDLEKDKTQNTPVKKPAGVVEKPDAIVDKAPKHKAPAKQPDSVVVQDKYNVTVPAKEPDFVVVLDKDNVVDALKNEAIEKVSDVVNDYVVVESVCDVVKASDALKNTAADVKEK</sequence>
<reference evidence="2" key="1">
    <citation type="journal article" date="2019" name="Sci. Rep.">
        <title>Draft genome of Tanacetum cinerariifolium, the natural source of mosquito coil.</title>
        <authorList>
            <person name="Yamashiro T."/>
            <person name="Shiraishi A."/>
            <person name="Satake H."/>
            <person name="Nakayama K."/>
        </authorList>
    </citation>
    <scope>NUCLEOTIDE SEQUENCE</scope>
</reference>
<feature type="non-terminal residue" evidence="2">
    <location>
        <position position="1"/>
    </location>
</feature>
<comment type="caution">
    <text evidence="2">The sequence shown here is derived from an EMBL/GenBank/DDBJ whole genome shotgun (WGS) entry which is preliminary data.</text>
</comment>
<evidence type="ECO:0000256" key="1">
    <source>
        <dbReference type="SAM" id="MobiDB-lite"/>
    </source>
</evidence>